<name>A0A0D9QMF9_PLAFR</name>
<feature type="coiled-coil region" evidence="2">
    <location>
        <begin position="86"/>
        <end position="170"/>
    </location>
</feature>
<comment type="similarity">
    <text evidence="1">Belongs to the Luc7 family.</text>
</comment>
<feature type="compositionally biased region" description="Basic residues" evidence="3">
    <location>
        <begin position="255"/>
        <end position="274"/>
    </location>
</feature>
<organism evidence="4 5">
    <name type="scientific">Plasmodium fragile</name>
    <dbReference type="NCBI Taxonomy" id="5857"/>
    <lineage>
        <taxon>Eukaryota</taxon>
        <taxon>Sar</taxon>
        <taxon>Alveolata</taxon>
        <taxon>Apicomplexa</taxon>
        <taxon>Aconoidasida</taxon>
        <taxon>Haemosporida</taxon>
        <taxon>Plasmodiidae</taxon>
        <taxon>Plasmodium</taxon>
        <taxon>Plasmodium (Plasmodium)</taxon>
    </lineage>
</organism>
<reference evidence="4 5" key="1">
    <citation type="submission" date="2014-03" db="EMBL/GenBank/DDBJ databases">
        <title>The Genome Sequence of Plasmodium fragile nilgiri.</title>
        <authorList>
            <consortium name="The Broad Institute Genomics Platform"/>
            <consortium name="The Broad Institute Genome Sequencing Center for Infectious Disease"/>
            <person name="Neafsey D."/>
            <person name="Duraisingh M."/>
            <person name="Young S.K."/>
            <person name="Zeng Q."/>
            <person name="Gargeya S."/>
            <person name="Abouelleil A."/>
            <person name="Alvarado L."/>
            <person name="Chapman S.B."/>
            <person name="Gainer-Dewar J."/>
            <person name="Goldberg J."/>
            <person name="Griggs A."/>
            <person name="Gujja S."/>
            <person name="Hansen M."/>
            <person name="Howarth C."/>
            <person name="Imamovic A."/>
            <person name="Larimer J."/>
            <person name="Pearson M."/>
            <person name="Poon T.W."/>
            <person name="Priest M."/>
            <person name="Roberts A."/>
            <person name="Saif S."/>
            <person name="Shea T."/>
            <person name="Sykes S."/>
            <person name="Wortman J."/>
            <person name="Nusbaum C."/>
            <person name="Birren B."/>
        </authorList>
    </citation>
    <scope>NUCLEOTIDE SEQUENCE [LARGE SCALE GENOMIC DNA]</scope>
    <source>
        <strain evidence="5">nilgiri</strain>
    </source>
</reference>
<accession>A0A0D9QMF9</accession>
<protein>
    <submittedName>
        <fullName evidence="4">Uncharacterized protein</fullName>
    </submittedName>
</protein>
<dbReference type="GeneID" id="24268744"/>
<dbReference type="InterPro" id="IPR004882">
    <property type="entry name" value="Luc7-rel"/>
</dbReference>
<keyword evidence="2" id="KW-0175">Coiled coil</keyword>
<keyword evidence="5" id="KW-1185">Reference proteome</keyword>
<dbReference type="GO" id="GO:0003729">
    <property type="term" value="F:mRNA binding"/>
    <property type="evidence" value="ECO:0007669"/>
    <property type="project" value="InterPro"/>
</dbReference>
<feature type="compositionally biased region" description="Low complexity" evidence="3">
    <location>
        <begin position="295"/>
        <end position="304"/>
    </location>
</feature>
<feature type="coiled-coil region" evidence="2">
    <location>
        <begin position="392"/>
        <end position="559"/>
    </location>
</feature>
<feature type="compositionally biased region" description="Basic residues" evidence="3">
    <location>
        <begin position="282"/>
        <end position="294"/>
    </location>
</feature>
<evidence type="ECO:0000313" key="4">
    <source>
        <dbReference type="EMBL" id="KJP86921.1"/>
    </source>
</evidence>
<evidence type="ECO:0000256" key="3">
    <source>
        <dbReference type="SAM" id="MobiDB-lite"/>
    </source>
</evidence>
<gene>
    <name evidence="4" type="ORF">AK88_03430</name>
</gene>
<dbReference type="EMBL" id="KQ001683">
    <property type="protein sequence ID" value="KJP86921.1"/>
    <property type="molecule type" value="Genomic_DNA"/>
</dbReference>
<dbReference type="OMA" id="HIGFETI"/>
<feature type="region of interest" description="Disordered" evidence="3">
    <location>
        <begin position="235"/>
        <end position="310"/>
    </location>
</feature>
<dbReference type="Pfam" id="PF03194">
    <property type="entry name" value="LUC7"/>
    <property type="match status" value="1"/>
</dbReference>
<dbReference type="GO" id="GO:0006376">
    <property type="term" value="P:mRNA splice site recognition"/>
    <property type="evidence" value="ECO:0007669"/>
    <property type="project" value="InterPro"/>
</dbReference>
<evidence type="ECO:0000313" key="5">
    <source>
        <dbReference type="Proteomes" id="UP000054561"/>
    </source>
</evidence>
<proteinExistence type="inferred from homology"/>
<dbReference type="OrthoDB" id="372408at2759"/>
<evidence type="ECO:0000256" key="2">
    <source>
        <dbReference type="SAM" id="Coils"/>
    </source>
</evidence>
<dbReference type="Proteomes" id="UP000054561">
    <property type="component" value="Unassembled WGS sequence"/>
</dbReference>
<dbReference type="VEuPathDB" id="PlasmoDB:AK88_03430"/>
<evidence type="ECO:0000256" key="1">
    <source>
        <dbReference type="ARBA" id="ARBA00005655"/>
    </source>
</evidence>
<dbReference type="GO" id="GO:0005685">
    <property type="term" value="C:U1 snRNP"/>
    <property type="evidence" value="ECO:0007669"/>
    <property type="project" value="InterPro"/>
</dbReference>
<dbReference type="AlphaFoldDB" id="A0A0D9QMF9"/>
<feature type="compositionally biased region" description="Basic and acidic residues" evidence="3">
    <location>
        <begin position="235"/>
        <end position="254"/>
    </location>
</feature>
<dbReference type="RefSeq" id="XP_012336470.1">
    <property type="nucleotide sequence ID" value="XM_012481047.1"/>
</dbReference>
<dbReference type="PANTHER" id="PTHR12375">
    <property type="entry name" value="RNA-BINDING PROTEIN LUC7-RELATED"/>
    <property type="match status" value="1"/>
</dbReference>
<sequence length="577" mass="68283">MEEMRSLLDSLMGKDRNETDARKKHSFKDDNVCKYYLIDFCPHDLFHNTKSDIGRCKNIHSEVLKEQLANHEDYKYYRAKYEQKFMRTLENIIDLADHKIERTKEKLRYMSENSKNHVDKKEKIESISNHIEDLQKREEEAREKGDLVKADSFSSQVTTLQAEIKRLNEEPEKVAEPNLMVCEVCGAMKSPGDPITKLENHASGKQHIGFETIRSALTKLKDTVKEREQIIEKYRKEKYAHDEKSSRTERSHRDREHRRRSSSHRRSSKRHRSHDRNSRTHQSNRSKRSRKHSSSYRSRSSSWSRSRERHKERSSIEACLELQISWKGLNKDDSIKGAAEALKKKDAGKNVFETLHNLFLEEKESNKRKHEDLSEHIDKMKAYFDEKINSLKDNTHENLEELKYYLDQLNRNNKDKATDNNTFLDELEIVKNDVNKLKKEKEENINLIKTSMRTYFDKIKGMLSVMNANIESVREELATYKENNQIDNKKKNIEILQLINEENEALNKKMEESLNSLSSDICEATEQIINFKEHMENQVKDIKNETDMNKREMDEKTNELTTNQKKLLNDFYPSEMG</sequence>